<name>D9QQD6_ACEAZ</name>
<organism evidence="2 3">
    <name type="scientific">Acetohalobium arabaticum (strain ATCC 49924 / DSM 5501 / Z-7288)</name>
    <dbReference type="NCBI Taxonomy" id="574087"/>
    <lineage>
        <taxon>Bacteria</taxon>
        <taxon>Bacillati</taxon>
        <taxon>Bacillota</taxon>
        <taxon>Clostridia</taxon>
        <taxon>Halanaerobiales</taxon>
        <taxon>Halobacteroidaceae</taxon>
        <taxon>Acetohalobium</taxon>
    </lineage>
</organism>
<accession>D9QQD6</accession>
<protein>
    <submittedName>
        <fullName evidence="2">Uncharacterized protein</fullName>
    </submittedName>
</protein>
<evidence type="ECO:0000313" key="3">
    <source>
        <dbReference type="Proteomes" id="UP000001661"/>
    </source>
</evidence>
<feature type="transmembrane region" description="Helical" evidence="1">
    <location>
        <begin position="185"/>
        <end position="201"/>
    </location>
</feature>
<dbReference type="EMBL" id="CP002105">
    <property type="protein sequence ID" value="ADL12727.1"/>
    <property type="molecule type" value="Genomic_DNA"/>
</dbReference>
<sequence>MKQRSIIAIILLLIIICGVSGIGMADANVDIRVNGGGVIKVNNIIGGDLVSLLGNVESGPDAVVKGEITKIGGPGHVVTGFFGWEFSIFRVIVFYGLAVLVFVLIPKHQRRMTAALMEKPVRKLFIGFIALFALPVVISVAGISLIGIPLIPFMILSFIIAKFIGYVAVVLAVGGRIRTVGNFEMNIFLQLLAGVVILWLIRSLAVIGVISYLVVTALAVGTIIDTKFGTNRPWFNKEEFREISENDRDKEEEGE</sequence>
<proteinExistence type="predicted"/>
<feature type="transmembrane region" description="Helical" evidence="1">
    <location>
        <begin position="125"/>
        <end position="147"/>
    </location>
</feature>
<feature type="transmembrane region" description="Helical" evidence="1">
    <location>
        <begin position="207"/>
        <end position="224"/>
    </location>
</feature>
<dbReference type="eggNOG" id="COG1664">
    <property type="taxonomic scope" value="Bacteria"/>
</dbReference>
<dbReference type="STRING" id="574087.Acear_1208"/>
<feature type="transmembrane region" description="Helical" evidence="1">
    <location>
        <begin position="153"/>
        <end position="173"/>
    </location>
</feature>
<dbReference type="KEGG" id="aar:Acear_1208"/>
<dbReference type="AlphaFoldDB" id="D9QQD6"/>
<keyword evidence="1" id="KW-0812">Transmembrane</keyword>
<reference evidence="2 3" key="1">
    <citation type="journal article" date="2010" name="Stand. Genomic Sci.">
        <title>Complete genome sequence of Acetohalobium arabaticum type strain (Z-7288).</title>
        <authorList>
            <person name="Sikorski J."/>
            <person name="Lapidus A."/>
            <person name="Chertkov O."/>
            <person name="Lucas S."/>
            <person name="Copeland A."/>
            <person name="Glavina Del Rio T."/>
            <person name="Nolan M."/>
            <person name="Tice H."/>
            <person name="Cheng J.F."/>
            <person name="Han C."/>
            <person name="Brambilla E."/>
            <person name="Pitluck S."/>
            <person name="Liolios K."/>
            <person name="Ivanova N."/>
            <person name="Mavromatis K."/>
            <person name="Mikhailova N."/>
            <person name="Pati A."/>
            <person name="Bruce D."/>
            <person name="Detter C."/>
            <person name="Tapia R."/>
            <person name="Goodwin L."/>
            <person name="Chen A."/>
            <person name="Palaniappan K."/>
            <person name="Land M."/>
            <person name="Hauser L."/>
            <person name="Chang Y.J."/>
            <person name="Jeffries C.D."/>
            <person name="Rohde M."/>
            <person name="Goker M."/>
            <person name="Spring S."/>
            <person name="Woyke T."/>
            <person name="Bristow J."/>
            <person name="Eisen J.A."/>
            <person name="Markowitz V."/>
            <person name="Hugenholtz P."/>
            <person name="Kyrpides N.C."/>
            <person name="Klenk H.P."/>
        </authorList>
    </citation>
    <scope>NUCLEOTIDE SEQUENCE [LARGE SCALE GENOMIC DNA]</scope>
    <source>
        <strain evidence="3">ATCC 49924 / DSM 5501 / Z-7288</strain>
    </source>
</reference>
<keyword evidence="1" id="KW-1133">Transmembrane helix</keyword>
<gene>
    <name evidence="2" type="ordered locus">Acear_1208</name>
</gene>
<feature type="transmembrane region" description="Helical" evidence="1">
    <location>
        <begin position="87"/>
        <end position="105"/>
    </location>
</feature>
<evidence type="ECO:0000256" key="1">
    <source>
        <dbReference type="SAM" id="Phobius"/>
    </source>
</evidence>
<dbReference type="Proteomes" id="UP000001661">
    <property type="component" value="Chromosome"/>
</dbReference>
<evidence type="ECO:0000313" key="2">
    <source>
        <dbReference type="EMBL" id="ADL12727.1"/>
    </source>
</evidence>
<keyword evidence="1" id="KW-0472">Membrane</keyword>
<dbReference type="HOGENOM" id="CLU_1088295_0_0_9"/>
<keyword evidence="3" id="KW-1185">Reference proteome</keyword>